<keyword evidence="1" id="KW-0346">Stress response</keyword>
<dbReference type="SUPFAM" id="SSF49764">
    <property type="entry name" value="HSP20-like chaperones"/>
    <property type="match status" value="1"/>
</dbReference>
<evidence type="ECO:0000313" key="6">
    <source>
        <dbReference type="Proteomes" id="UP000269708"/>
    </source>
</evidence>
<keyword evidence="6" id="KW-1185">Reference proteome</keyword>
<dbReference type="RefSeq" id="WP_123768514.1">
    <property type="nucleotide sequence ID" value="NZ_RKQN01000001.1"/>
</dbReference>
<dbReference type="Pfam" id="PF00011">
    <property type="entry name" value="HSP20"/>
    <property type="match status" value="1"/>
</dbReference>
<dbReference type="GO" id="GO:0009408">
    <property type="term" value="P:response to heat"/>
    <property type="evidence" value="ECO:0007669"/>
    <property type="project" value="InterPro"/>
</dbReference>
<reference evidence="5 6" key="1">
    <citation type="submission" date="2018-11" db="EMBL/GenBank/DDBJ databases">
        <title>Genomic Encyclopedia of Type Strains, Phase IV (KMG-IV): sequencing the most valuable type-strain genomes for metagenomic binning, comparative biology and taxonomic classification.</title>
        <authorList>
            <person name="Goeker M."/>
        </authorList>
    </citation>
    <scope>NUCLEOTIDE SEQUENCE [LARGE SCALE GENOMIC DNA]</scope>
    <source>
        <strain evidence="5 6">DSM 25623</strain>
    </source>
</reference>
<dbReference type="PANTHER" id="PTHR46733:SF4">
    <property type="entry name" value="HEAT SHOCK PROTEIN 21, CHLOROPLASTIC"/>
    <property type="match status" value="1"/>
</dbReference>
<dbReference type="InterPro" id="IPR044587">
    <property type="entry name" value="HSP21-like"/>
</dbReference>
<dbReference type="AlphaFoldDB" id="A0A3N4VHC5"/>
<dbReference type="InterPro" id="IPR002068">
    <property type="entry name" value="A-crystallin/Hsp20_dom"/>
</dbReference>
<evidence type="ECO:0000256" key="2">
    <source>
        <dbReference type="PROSITE-ProRule" id="PRU00285"/>
    </source>
</evidence>
<dbReference type="CDD" id="cd06464">
    <property type="entry name" value="ACD_sHsps-like"/>
    <property type="match status" value="1"/>
</dbReference>
<comment type="caution">
    <text evidence="5">The sequence shown here is derived from an EMBL/GenBank/DDBJ whole genome shotgun (WGS) entry which is preliminary data.</text>
</comment>
<evidence type="ECO:0000256" key="3">
    <source>
        <dbReference type="RuleBase" id="RU003616"/>
    </source>
</evidence>
<proteinExistence type="inferred from homology"/>
<evidence type="ECO:0000259" key="4">
    <source>
        <dbReference type="PROSITE" id="PS01031"/>
    </source>
</evidence>
<comment type="similarity">
    <text evidence="2 3">Belongs to the small heat shock protein (HSP20) family.</text>
</comment>
<evidence type="ECO:0000313" key="5">
    <source>
        <dbReference type="EMBL" id="RPE80915.1"/>
    </source>
</evidence>
<protein>
    <submittedName>
        <fullName evidence="5">HSP20 family protein</fullName>
    </submittedName>
</protein>
<evidence type="ECO:0000256" key="1">
    <source>
        <dbReference type="ARBA" id="ARBA00023016"/>
    </source>
</evidence>
<gene>
    <name evidence="5" type="ORF">EDC50_0082</name>
</gene>
<dbReference type="Gene3D" id="2.60.40.790">
    <property type="match status" value="1"/>
</dbReference>
<dbReference type="OrthoDB" id="9792695at2"/>
<name>A0A3N4VHC5_9GAMM</name>
<organism evidence="5 6">
    <name type="scientific">Vulcaniibacterium tengchongense</name>
    <dbReference type="NCBI Taxonomy" id="1273429"/>
    <lineage>
        <taxon>Bacteria</taxon>
        <taxon>Pseudomonadati</taxon>
        <taxon>Pseudomonadota</taxon>
        <taxon>Gammaproteobacteria</taxon>
        <taxon>Lysobacterales</taxon>
        <taxon>Lysobacteraceae</taxon>
        <taxon>Vulcaniibacterium</taxon>
    </lineage>
</organism>
<sequence length="163" mass="19549">MRQLTPRYRDRAFATRAERQPFTSLQRQMDRWFDEMMRQFDRPLSRFGGFFDREMDWPSVELSETDREVVLTAELPGLSENDVEVLHEGDSLVLRGERRDSREDAGRRYSEYYYGRFERRVPLDVDVDWEQVRAEFRNGLLTVTLPRNPRAQTGRRIPITRAE</sequence>
<accession>A0A3N4VHC5</accession>
<dbReference type="PROSITE" id="PS01031">
    <property type="entry name" value="SHSP"/>
    <property type="match status" value="1"/>
</dbReference>
<feature type="domain" description="SHSP" evidence="4">
    <location>
        <begin position="51"/>
        <end position="162"/>
    </location>
</feature>
<dbReference type="PANTHER" id="PTHR46733">
    <property type="entry name" value="26.5 KDA HEAT SHOCK PROTEIN, MITOCHONDRIAL"/>
    <property type="match status" value="1"/>
</dbReference>
<dbReference type="EMBL" id="RKQN01000001">
    <property type="protein sequence ID" value="RPE80915.1"/>
    <property type="molecule type" value="Genomic_DNA"/>
</dbReference>
<dbReference type="Proteomes" id="UP000269708">
    <property type="component" value="Unassembled WGS sequence"/>
</dbReference>
<dbReference type="InterPro" id="IPR008978">
    <property type="entry name" value="HSP20-like_chaperone"/>
</dbReference>